<evidence type="ECO:0000256" key="4">
    <source>
        <dbReference type="SAM" id="MobiDB-lite"/>
    </source>
</evidence>
<sequence length="1238" mass="133783">MADSKDDKPDNVYGRRASIVRVFHVPANIVRHLRHSELAQGGRQSPRPRPSRPIPIATSSMDGGGAGTAGNVARQQQANAELQGKSNNSLEVNGNETAGGPTHRRTVNVMTREVILPNGRATTITTTSTPAPGSIGTDNDEATPSAANKTHHESVPGIPLRRSNTRTPLGGNPVFSSLIPLVAPQQAEHDEQLRQQQKEEPKQQRETQEQLQAEAQSQQATQPWLQFDPYSGGGGGGGEEGSSNTRLEKTFFECRFQDHGLYPVSERSWESSLPDVSGTEGVSEPAGTGMRETTTTTERATKTNTSQGYIHQYQQQQQQQQQQKHPKPAFPPSRHPEDLTIPDQSIELPASPVVYMPPRSASSTPQLIHLHRPRSGSQMTTTATATVTATAAGDDRCCSLTSLSCAAAAGAGMTTLPPLQARRLDDAPGAGLFLAHRGSGRGEDEDSSFDSQEEHDEEVSSGSSTTDSFDLSVPSLSPPVNNIYTNSRSHYSHNYSHASHNHKYTATSLSSFSPPTSPTSISFSSPTSSSSPRHRLKSKSTTRTSKSRTTGTPPPPILLKPFNLEHRSEQLFSVAHLHIILSDAGFLERFRQYVVQYRSRRSAALVGYAVDALKALRAMEWMNAVMRAGLDRDIEEGGLFAGLLSGWNGKDKEQQQQQQQGQQRNNSNNNNTRHSQPDEITTNEPLRQKAAAAFEILARDELPAYITHVWGEIVEASLRQRVMGRMSAHLVERSEGLAEVFCLADPARADCPIVFASEEFHRTTHFGPDHVLGRNCRFLQGPKTNFSATQRISEMMKAALMANNNDQATGGRATPPPAREHYETILNYRRDGLPFMNLVMVTPLLDARGKVRYFLGAQVDVSGLAKDCSGLESLRRLVDREEKDKQVEGAVGCAPEDWRGVKTKTPGVGEAFRSLAEMLSSGEVETVRLCGGRMQSEAQTQSQQHGVNVINSANQPWAAAATPQSSRSIASPTPAKASFREVTDALGNVTISVGAEPTPARSPKHLRNNNSSLPSAGYTSPIANTNHIHNNGGNNNTLKDKRPININNIPPPPPPPPQRPIFQNYLVVRPYPSLRILFASPSLRIPGMLQSQLMSRVGGSQRIKDELEGAFAAGRSVTAKVRWISGGSSSTGSSHEKGKAKVKGTSQAQEDGKNSIRRNRGGEKSASTSTRTSTSTGSTSIASVASVASASSSSCCSASTSTAKEEGVVVQETNTRDGRGGCTAHRYWAHMVKSGCGS</sequence>
<dbReference type="PANTHER" id="PTHR47429">
    <property type="entry name" value="PROTEIN TWIN LOV 1"/>
    <property type="match status" value="1"/>
</dbReference>
<feature type="region of interest" description="Disordered" evidence="4">
    <location>
        <begin position="267"/>
        <end position="339"/>
    </location>
</feature>
<evidence type="ECO:0000256" key="1">
    <source>
        <dbReference type="ARBA" id="ARBA00022630"/>
    </source>
</evidence>
<reference evidence="6 7" key="1">
    <citation type="journal article" date="2018" name="Mycol. Prog.">
        <title>Coniella lustricola, a new species from submerged detritus.</title>
        <authorList>
            <person name="Raudabaugh D.B."/>
            <person name="Iturriaga T."/>
            <person name="Carver A."/>
            <person name="Mondo S."/>
            <person name="Pangilinan J."/>
            <person name="Lipzen A."/>
            <person name="He G."/>
            <person name="Amirebrahimi M."/>
            <person name="Grigoriev I.V."/>
            <person name="Miller A.N."/>
        </authorList>
    </citation>
    <scope>NUCLEOTIDE SEQUENCE [LARGE SCALE GENOMIC DNA]</scope>
    <source>
        <strain evidence="6 7">B22-T-1</strain>
    </source>
</reference>
<evidence type="ECO:0000256" key="3">
    <source>
        <dbReference type="ARBA" id="ARBA00022991"/>
    </source>
</evidence>
<feature type="compositionally biased region" description="Acidic residues" evidence="4">
    <location>
        <begin position="443"/>
        <end position="459"/>
    </location>
</feature>
<feature type="compositionally biased region" description="Low complexity" evidence="4">
    <location>
        <begin position="1024"/>
        <end position="1037"/>
    </location>
</feature>
<proteinExistence type="predicted"/>
<evidence type="ECO:0000259" key="5">
    <source>
        <dbReference type="PROSITE" id="PS50113"/>
    </source>
</evidence>
<dbReference type="Proteomes" id="UP000241462">
    <property type="component" value="Unassembled WGS sequence"/>
</dbReference>
<dbReference type="AlphaFoldDB" id="A0A2T3A2A4"/>
<feature type="compositionally biased region" description="Pro residues" evidence="4">
    <location>
        <begin position="1049"/>
        <end position="1058"/>
    </location>
</feature>
<dbReference type="EMBL" id="KZ678500">
    <property type="protein sequence ID" value="PSR81528.1"/>
    <property type="molecule type" value="Genomic_DNA"/>
</dbReference>
<dbReference type="STRING" id="2025994.A0A2T3A2A4"/>
<dbReference type="InterPro" id="IPR035965">
    <property type="entry name" value="PAS-like_dom_sf"/>
</dbReference>
<dbReference type="PROSITE" id="PS50113">
    <property type="entry name" value="PAC"/>
    <property type="match status" value="1"/>
</dbReference>
<evidence type="ECO:0000256" key="2">
    <source>
        <dbReference type="ARBA" id="ARBA00022643"/>
    </source>
</evidence>
<organism evidence="6 7">
    <name type="scientific">Coniella lustricola</name>
    <dbReference type="NCBI Taxonomy" id="2025994"/>
    <lineage>
        <taxon>Eukaryota</taxon>
        <taxon>Fungi</taxon>
        <taxon>Dikarya</taxon>
        <taxon>Ascomycota</taxon>
        <taxon>Pezizomycotina</taxon>
        <taxon>Sordariomycetes</taxon>
        <taxon>Sordariomycetidae</taxon>
        <taxon>Diaporthales</taxon>
        <taxon>Schizoparmaceae</taxon>
        <taxon>Coniella</taxon>
    </lineage>
</organism>
<feature type="compositionally biased region" description="Gly residues" evidence="4">
    <location>
        <begin position="231"/>
        <end position="240"/>
    </location>
</feature>
<feature type="region of interest" description="Disordered" evidence="4">
    <location>
        <begin position="506"/>
        <end position="557"/>
    </location>
</feature>
<dbReference type="InterPro" id="IPR000014">
    <property type="entry name" value="PAS"/>
</dbReference>
<feature type="region of interest" description="Disordered" evidence="4">
    <location>
        <begin position="121"/>
        <end position="244"/>
    </location>
</feature>
<keyword evidence="7" id="KW-1185">Reference proteome</keyword>
<feature type="region of interest" description="Disordered" evidence="4">
    <location>
        <begin position="82"/>
        <end position="106"/>
    </location>
</feature>
<feature type="domain" description="PAC" evidence="5">
    <location>
        <begin position="820"/>
        <end position="873"/>
    </location>
</feature>
<feature type="compositionally biased region" description="Polar residues" evidence="4">
    <location>
        <begin position="1008"/>
        <end position="1023"/>
    </location>
</feature>
<name>A0A2T3A2A4_9PEZI</name>
<feature type="region of interest" description="Disordered" evidence="4">
    <location>
        <begin position="1124"/>
        <end position="1180"/>
    </location>
</feature>
<gene>
    <name evidence="6" type="ORF">BD289DRAFT_36388</name>
</gene>
<feature type="compositionally biased region" description="Low complexity" evidence="4">
    <location>
        <begin position="1165"/>
        <end position="1180"/>
    </location>
</feature>
<feature type="region of interest" description="Disordered" evidence="4">
    <location>
        <begin position="37"/>
        <end position="70"/>
    </location>
</feature>
<feature type="compositionally biased region" description="Low complexity" evidence="4">
    <location>
        <begin position="121"/>
        <end position="137"/>
    </location>
</feature>
<feature type="region of interest" description="Disordered" evidence="4">
    <location>
        <begin position="993"/>
        <end position="1058"/>
    </location>
</feature>
<feature type="compositionally biased region" description="Low complexity" evidence="4">
    <location>
        <begin position="506"/>
        <end position="531"/>
    </location>
</feature>
<feature type="compositionally biased region" description="Low complexity" evidence="4">
    <location>
        <begin position="286"/>
        <end position="305"/>
    </location>
</feature>
<dbReference type="OrthoDB" id="447251at2759"/>
<dbReference type="Pfam" id="PF13426">
    <property type="entry name" value="PAS_9"/>
    <property type="match status" value="1"/>
</dbReference>
<dbReference type="Gene3D" id="3.30.450.20">
    <property type="entry name" value="PAS domain"/>
    <property type="match status" value="1"/>
</dbReference>
<dbReference type="PANTHER" id="PTHR47429:SF9">
    <property type="entry name" value="PAS DOMAIN-CONTAINING PROTEIN"/>
    <property type="match status" value="1"/>
</dbReference>
<dbReference type="GO" id="GO:0005634">
    <property type="term" value="C:nucleus"/>
    <property type="evidence" value="ECO:0007669"/>
    <property type="project" value="TreeGrafter"/>
</dbReference>
<keyword evidence="2" id="KW-0288">FMN</keyword>
<feature type="region of interest" description="Disordered" evidence="4">
    <location>
        <begin position="430"/>
        <end position="485"/>
    </location>
</feature>
<feature type="compositionally biased region" description="Low complexity" evidence="4">
    <location>
        <begin position="655"/>
        <end position="671"/>
    </location>
</feature>
<accession>A0A2T3A2A4</accession>
<keyword evidence="3" id="KW-0157">Chromophore</keyword>
<feature type="compositionally biased region" description="Low complexity" evidence="4">
    <location>
        <begin position="209"/>
        <end position="222"/>
    </location>
</feature>
<dbReference type="SUPFAM" id="SSF55785">
    <property type="entry name" value="PYP-like sensor domain (PAS domain)"/>
    <property type="match status" value="1"/>
</dbReference>
<evidence type="ECO:0000313" key="6">
    <source>
        <dbReference type="EMBL" id="PSR81528.1"/>
    </source>
</evidence>
<dbReference type="InterPro" id="IPR000700">
    <property type="entry name" value="PAS-assoc_C"/>
</dbReference>
<feature type="compositionally biased region" description="Polar residues" evidence="4">
    <location>
        <begin position="82"/>
        <end position="96"/>
    </location>
</feature>
<feature type="compositionally biased region" description="Polar residues" evidence="4">
    <location>
        <begin position="460"/>
        <end position="483"/>
    </location>
</feature>
<evidence type="ECO:0000313" key="7">
    <source>
        <dbReference type="Proteomes" id="UP000241462"/>
    </source>
</evidence>
<keyword evidence="1" id="KW-0285">Flavoprotein</keyword>
<feature type="compositionally biased region" description="Polar residues" evidence="4">
    <location>
        <begin position="672"/>
        <end position="685"/>
    </location>
</feature>
<feature type="region of interest" description="Disordered" evidence="4">
    <location>
        <begin position="650"/>
        <end position="685"/>
    </location>
</feature>
<feature type="compositionally biased region" description="Low complexity" evidence="4">
    <location>
        <begin position="312"/>
        <end position="323"/>
    </location>
</feature>
<dbReference type="InParanoid" id="A0A2T3A2A4"/>
<feature type="compositionally biased region" description="Low complexity" evidence="4">
    <location>
        <begin position="541"/>
        <end position="551"/>
    </location>
</feature>
<feature type="compositionally biased region" description="Basic and acidic residues" evidence="4">
    <location>
        <begin position="187"/>
        <end position="208"/>
    </location>
</feature>
<protein>
    <recommendedName>
        <fullName evidence="5">PAC domain-containing protein</fullName>
    </recommendedName>
</protein>